<reference evidence="3" key="1">
    <citation type="submission" date="2010-04" db="EMBL/GenBank/DDBJ databases">
        <title>Complete genome sequence of Nitrosococcus halophilus Nc4, a salt-adapted, aerobic obligate ammonia-oxidizing sulfur purple bacterium.</title>
        <authorList>
            <consortium name="US DOE Joint Genome Institute"/>
            <person name="Campbell M.A."/>
            <person name="Malfatti S.A."/>
            <person name="Chain P.S.G."/>
            <person name="Heidelberg J.F."/>
            <person name="Ward B.B."/>
            <person name="Klotz M.G."/>
        </authorList>
    </citation>
    <scope>NUCLEOTIDE SEQUENCE [LARGE SCALE GENOMIC DNA]</scope>
    <source>
        <strain evidence="3">Nc4</strain>
    </source>
</reference>
<keyword evidence="3" id="KW-1185">Reference proteome</keyword>
<dbReference type="HOGENOM" id="CLU_1795695_0_0_6"/>
<proteinExistence type="predicted"/>
<keyword evidence="1" id="KW-0472">Membrane</keyword>
<name>D5C4C1_NITHN</name>
<dbReference type="Proteomes" id="UP000001844">
    <property type="component" value="Chromosome"/>
</dbReference>
<evidence type="ECO:0000256" key="1">
    <source>
        <dbReference type="SAM" id="Phobius"/>
    </source>
</evidence>
<keyword evidence="1" id="KW-1133">Transmembrane helix</keyword>
<dbReference type="KEGG" id="nhl:Nhal_1997"/>
<evidence type="ECO:0000313" key="2">
    <source>
        <dbReference type="EMBL" id="ADE15105.1"/>
    </source>
</evidence>
<feature type="transmembrane region" description="Helical" evidence="1">
    <location>
        <begin position="115"/>
        <end position="135"/>
    </location>
</feature>
<dbReference type="EMBL" id="CP001798">
    <property type="protein sequence ID" value="ADE15105.1"/>
    <property type="molecule type" value="Genomic_DNA"/>
</dbReference>
<accession>D5C4C1</accession>
<dbReference type="RefSeq" id="WP_013032971.1">
    <property type="nucleotide sequence ID" value="NC_013960.1"/>
</dbReference>
<sequence length="145" mass="17094">MKKQTREFLLKEYSHLRGEVLETLKEIPANEKWALVTSGVFWAWLAAFPDRGSFIPAAAWVPVVLTFLLFLRWRAIERKFETYRTYLLRLETAFELEGFGWEYHIQSAGKHEFRYYGWGFWCLLFAGNVFLAIWASCHVEEAGFA</sequence>
<gene>
    <name evidence="2" type="ordered locus">Nhal_1997</name>
</gene>
<protein>
    <submittedName>
        <fullName evidence="2">Uncharacterized protein</fullName>
    </submittedName>
</protein>
<dbReference type="AlphaFoldDB" id="D5C4C1"/>
<keyword evidence="1" id="KW-0812">Transmembrane</keyword>
<organism evidence="2 3">
    <name type="scientific">Nitrosococcus halophilus (strain Nc4)</name>
    <dbReference type="NCBI Taxonomy" id="472759"/>
    <lineage>
        <taxon>Bacteria</taxon>
        <taxon>Pseudomonadati</taxon>
        <taxon>Pseudomonadota</taxon>
        <taxon>Gammaproteobacteria</taxon>
        <taxon>Chromatiales</taxon>
        <taxon>Chromatiaceae</taxon>
        <taxon>Nitrosococcus</taxon>
    </lineage>
</organism>
<feature type="transmembrane region" description="Helical" evidence="1">
    <location>
        <begin position="54"/>
        <end position="71"/>
    </location>
</feature>
<evidence type="ECO:0000313" key="3">
    <source>
        <dbReference type="Proteomes" id="UP000001844"/>
    </source>
</evidence>